<evidence type="ECO:0000256" key="6">
    <source>
        <dbReference type="ARBA" id="ARBA00022692"/>
    </source>
</evidence>
<dbReference type="KEGG" id="alkq:M9189_00255"/>
<evidence type="ECO:0000259" key="12">
    <source>
        <dbReference type="Pfam" id="PF02687"/>
    </source>
</evidence>
<feature type="transmembrane region" description="Helical" evidence="11">
    <location>
        <begin position="250"/>
        <end position="276"/>
    </location>
</feature>
<organism evidence="14 15">
    <name type="scientific">Xiashengella succiniciproducens</name>
    <dbReference type="NCBI Taxonomy" id="2949635"/>
    <lineage>
        <taxon>Bacteria</taxon>
        <taxon>Pseudomonadati</taxon>
        <taxon>Bacteroidota</taxon>
        <taxon>Bacteroidia</taxon>
        <taxon>Marinilabiliales</taxon>
        <taxon>Marinilabiliaceae</taxon>
        <taxon>Xiashengella</taxon>
    </lineage>
</organism>
<sequence>MSHSAARRKLRSSYATTIISISLVLFLLGIIGFLYMNATRLSVYVKENLGFTVLINDNAREAEVIRLQKILSAAPYVRVAEYITKDQAADALKEELGEDFVDFLGYNPLLASIEVKLEADWANPDSMAVIEAQLNGLPQVKDVYYQKNLLDAIHENMKRIAFVLGVFSMLLLFIAVALINNTIRLSVYSRRFIINTMQLVGATRGFIRKPFLLKSVLHGLAGATLAIVLLSMFIYLLSNEINGVLGFSNTLMISLLFLMVIILGIIITWMSTFFAVNKYLRLKTDQLYY</sequence>
<keyword evidence="6 11" id="KW-0812">Transmembrane</keyword>
<comment type="subcellular location">
    <subcellularLocation>
        <location evidence="1">Cell membrane</location>
        <topology evidence="1">Multi-pass membrane protein</topology>
    </subcellularLocation>
</comment>
<evidence type="ECO:0000256" key="2">
    <source>
        <dbReference type="ARBA" id="ARBA00007379"/>
    </source>
</evidence>
<dbReference type="PANTHER" id="PTHR47755:SF1">
    <property type="entry name" value="CELL DIVISION PROTEIN FTSX"/>
    <property type="match status" value="1"/>
</dbReference>
<dbReference type="AlphaFoldDB" id="A0A9J6ZPE3"/>
<dbReference type="RefSeq" id="WP_250723896.1">
    <property type="nucleotide sequence ID" value="NZ_CP098400.1"/>
</dbReference>
<dbReference type="EMBL" id="CP098400">
    <property type="protein sequence ID" value="URW79788.1"/>
    <property type="molecule type" value="Genomic_DNA"/>
</dbReference>
<feature type="transmembrane region" description="Helical" evidence="11">
    <location>
        <begin position="12"/>
        <end position="36"/>
    </location>
</feature>
<protein>
    <recommendedName>
        <fullName evidence="3 10">Cell division protein FtsX</fullName>
    </recommendedName>
</protein>
<dbReference type="Pfam" id="PF18075">
    <property type="entry name" value="FtsX_ECD"/>
    <property type="match status" value="1"/>
</dbReference>
<dbReference type="Gene3D" id="3.30.70.3040">
    <property type="match status" value="1"/>
</dbReference>
<accession>A0A9J6ZPE3</accession>
<dbReference type="InterPro" id="IPR004513">
    <property type="entry name" value="FtsX"/>
</dbReference>
<evidence type="ECO:0000256" key="4">
    <source>
        <dbReference type="ARBA" id="ARBA00022475"/>
    </source>
</evidence>
<keyword evidence="4 10" id="KW-1003">Cell membrane</keyword>
<dbReference type="GO" id="GO:0005886">
    <property type="term" value="C:plasma membrane"/>
    <property type="evidence" value="ECO:0007669"/>
    <property type="project" value="UniProtKB-SubCell"/>
</dbReference>
<dbReference type="PANTHER" id="PTHR47755">
    <property type="entry name" value="CELL DIVISION PROTEIN FTSX"/>
    <property type="match status" value="1"/>
</dbReference>
<feature type="transmembrane region" description="Helical" evidence="11">
    <location>
        <begin position="216"/>
        <end position="238"/>
    </location>
</feature>
<keyword evidence="5 10" id="KW-0132">Cell division</keyword>
<keyword evidence="8 10" id="KW-0472">Membrane</keyword>
<feature type="domain" description="ABC3 transporter permease C-terminal" evidence="12">
    <location>
        <begin position="166"/>
        <end position="282"/>
    </location>
</feature>
<comment type="similarity">
    <text evidence="2 10">Belongs to the ABC-4 integral membrane protein family. FtsX subfamily.</text>
</comment>
<dbReference type="Proteomes" id="UP001056426">
    <property type="component" value="Chromosome"/>
</dbReference>
<keyword evidence="15" id="KW-1185">Reference proteome</keyword>
<name>A0A9J6ZPE3_9BACT</name>
<evidence type="ECO:0000256" key="10">
    <source>
        <dbReference type="PIRNR" id="PIRNR003097"/>
    </source>
</evidence>
<feature type="domain" description="FtsX extracellular" evidence="13">
    <location>
        <begin position="51"/>
        <end position="143"/>
    </location>
</feature>
<evidence type="ECO:0000313" key="15">
    <source>
        <dbReference type="Proteomes" id="UP001056426"/>
    </source>
</evidence>
<gene>
    <name evidence="14" type="ORF">M9189_00255</name>
</gene>
<reference evidence="14" key="1">
    <citation type="submission" date="2022-05" db="EMBL/GenBank/DDBJ databases">
        <authorList>
            <person name="Sun X."/>
        </authorList>
    </citation>
    <scope>NUCLEOTIDE SEQUENCE</scope>
    <source>
        <strain evidence="14">Ai-910</strain>
    </source>
</reference>
<proteinExistence type="inferred from homology"/>
<dbReference type="InterPro" id="IPR003838">
    <property type="entry name" value="ABC3_permease_C"/>
</dbReference>
<dbReference type="InterPro" id="IPR040690">
    <property type="entry name" value="FtsX_ECD"/>
</dbReference>
<dbReference type="GO" id="GO:0051301">
    <property type="term" value="P:cell division"/>
    <property type="evidence" value="ECO:0007669"/>
    <property type="project" value="UniProtKB-KW"/>
</dbReference>
<evidence type="ECO:0000256" key="3">
    <source>
        <dbReference type="ARBA" id="ARBA00021907"/>
    </source>
</evidence>
<evidence type="ECO:0000256" key="8">
    <source>
        <dbReference type="ARBA" id="ARBA00023136"/>
    </source>
</evidence>
<evidence type="ECO:0000256" key="9">
    <source>
        <dbReference type="ARBA" id="ARBA00023306"/>
    </source>
</evidence>
<evidence type="ECO:0000256" key="7">
    <source>
        <dbReference type="ARBA" id="ARBA00022989"/>
    </source>
</evidence>
<dbReference type="PIRSF" id="PIRSF003097">
    <property type="entry name" value="FtsX"/>
    <property type="match status" value="1"/>
</dbReference>
<evidence type="ECO:0000256" key="11">
    <source>
        <dbReference type="SAM" id="Phobius"/>
    </source>
</evidence>
<reference evidence="14" key="2">
    <citation type="submission" date="2022-06" db="EMBL/GenBank/DDBJ databases">
        <title>Xiashengella guii gen. nov. sp. nov., a bacterium isolated form anaerobic digestion tank.</title>
        <authorList>
            <person name="Huang H."/>
        </authorList>
    </citation>
    <scope>NUCLEOTIDE SEQUENCE</scope>
    <source>
        <strain evidence="14">Ai-910</strain>
    </source>
</reference>
<evidence type="ECO:0000313" key="14">
    <source>
        <dbReference type="EMBL" id="URW79788.1"/>
    </source>
</evidence>
<dbReference type="Pfam" id="PF02687">
    <property type="entry name" value="FtsX"/>
    <property type="match status" value="1"/>
</dbReference>
<evidence type="ECO:0000256" key="1">
    <source>
        <dbReference type="ARBA" id="ARBA00004651"/>
    </source>
</evidence>
<feature type="transmembrane region" description="Helical" evidence="11">
    <location>
        <begin position="160"/>
        <end position="183"/>
    </location>
</feature>
<keyword evidence="9 10" id="KW-0131">Cell cycle</keyword>
<evidence type="ECO:0000256" key="5">
    <source>
        <dbReference type="ARBA" id="ARBA00022618"/>
    </source>
</evidence>
<keyword evidence="7 11" id="KW-1133">Transmembrane helix</keyword>
<evidence type="ECO:0000259" key="13">
    <source>
        <dbReference type="Pfam" id="PF18075"/>
    </source>
</evidence>